<dbReference type="SUPFAM" id="SSF82861">
    <property type="entry name" value="Mechanosensitive channel protein MscS (YggB), transmembrane region"/>
    <property type="match status" value="1"/>
</dbReference>
<evidence type="ECO:0000313" key="12">
    <source>
        <dbReference type="Proteomes" id="UP000271624"/>
    </source>
</evidence>
<feature type="transmembrane region" description="Helical" evidence="7">
    <location>
        <begin position="69"/>
        <end position="91"/>
    </location>
</feature>
<dbReference type="InterPro" id="IPR011066">
    <property type="entry name" value="MscS_channel_C_sf"/>
</dbReference>
<dbReference type="PANTHER" id="PTHR30566:SF25">
    <property type="entry name" value="INNER MEMBRANE PROTEIN"/>
    <property type="match status" value="1"/>
</dbReference>
<keyword evidence="3" id="KW-1003">Cell membrane</keyword>
<dbReference type="EMBL" id="RSCL01000008">
    <property type="protein sequence ID" value="RUT05519.1"/>
    <property type="molecule type" value="Genomic_DNA"/>
</dbReference>
<evidence type="ECO:0000256" key="1">
    <source>
        <dbReference type="ARBA" id="ARBA00004651"/>
    </source>
</evidence>
<feature type="domain" description="Mechanosensitive ion channel transmembrane helices 2/3" evidence="10">
    <location>
        <begin position="107"/>
        <end position="147"/>
    </location>
</feature>
<feature type="transmembrane region" description="Helical" evidence="7">
    <location>
        <begin position="103"/>
        <end position="121"/>
    </location>
</feature>
<dbReference type="Gene3D" id="3.30.70.100">
    <property type="match status" value="1"/>
</dbReference>
<evidence type="ECO:0000259" key="8">
    <source>
        <dbReference type="Pfam" id="PF00924"/>
    </source>
</evidence>
<evidence type="ECO:0000256" key="4">
    <source>
        <dbReference type="ARBA" id="ARBA00022692"/>
    </source>
</evidence>
<keyword evidence="6 7" id="KW-0472">Membrane</keyword>
<name>A0A3S1CE40_9CYAN</name>
<comment type="subcellular location">
    <subcellularLocation>
        <location evidence="1">Cell membrane</location>
        <topology evidence="1">Multi-pass membrane protein</topology>
    </subcellularLocation>
</comment>
<feature type="transmembrane region" description="Helical" evidence="7">
    <location>
        <begin position="39"/>
        <end position="57"/>
    </location>
</feature>
<dbReference type="Gene3D" id="2.30.30.60">
    <property type="match status" value="1"/>
</dbReference>
<dbReference type="GO" id="GO:0005886">
    <property type="term" value="C:plasma membrane"/>
    <property type="evidence" value="ECO:0007669"/>
    <property type="project" value="UniProtKB-SubCell"/>
</dbReference>
<dbReference type="SUPFAM" id="SSF50182">
    <property type="entry name" value="Sm-like ribonucleoproteins"/>
    <property type="match status" value="1"/>
</dbReference>
<dbReference type="SUPFAM" id="SSF82689">
    <property type="entry name" value="Mechanosensitive channel protein MscS (YggB), C-terminal domain"/>
    <property type="match status" value="1"/>
</dbReference>
<dbReference type="Proteomes" id="UP000271624">
    <property type="component" value="Unassembled WGS sequence"/>
</dbReference>
<gene>
    <name evidence="11" type="ORF">DSM106972_035260</name>
</gene>
<keyword evidence="5 7" id="KW-1133">Transmembrane helix</keyword>
<dbReference type="InterPro" id="IPR010920">
    <property type="entry name" value="LSM_dom_sf"/>
</dbReference>
<dbReference type="AlphaFoldDB" id="A0A3S1CE40"/>
<comment type="caution">
    <text evidence="11">The sequence shown here is derived from an EMBL/GenBank/DDBJ whole genome shotgun (WGS) entry which is preliminary data.</text>
</comment>
<evidence type="ECO:0000259" key="9">
    <source>
        <dbReference type="Pfam" id="PF21082"/>
    </source>
</evidence>
<accession>A0A3S1CE40</accession>
<dbReference type="InterPro" id="IPR049278">
    <property type="entry name" value="MS_channel_C"/>
</dbReference>
<keyword evidence="4 7" id="KW-0812">Transmembrane</keyword>
<feature type="transmembrane region" description="Helical" evidence="7">
    <location>
        <begin position="127"/>
        <end position="146"/>
    </location>
</feature>
<dbReference type="InterPro" id="IPR049142">
    <property type="entry name" value="MS_channel_1st"/>
</dbReference>
<dbReference type="Pfam" id="PF00924">
    <property type="entry name" value="MS_channel_2nd"/>
    <property type="match status" value="1"/>
</dbReference>
<evidence type="ECO:0000256" key="5">
    <source>
        <dbReference type="ARBA" id="ARBA00022989"/>
    </source>
</evidence>
<reference evidence="11" key="1">
    <citation type="submission" date="2018-12" db="EMBL/GenBank/DDBJ databases">
        <authorList>
            <person name="Will S."/>
            <person name="Neumann-Schaal M."/>
            <person name="Henke P."/>
        </authorList>
    </citation>
    <scope>NUCLEOTIDE SEQUENCE</scope>
    <source>
        <strain evidence="11">PCC 7102</strain>
    </source>
</reference>
<dbReference type="PANTHER" id="PTHR30566">
    <property type="entry name" value="YNAI-RELATED MECHANOSENSITIVE ION CHANNEL"/>
    <property type="match status" value="1"/>
</dbReference>
<dbReference type="InterPro" id="IPR006685">
    <property type="entry name" value="MscS_channel_2nd"/>
</dbReference>
<evidence type="ECO:0000313" key="11">
    <source>
        <dbReference type="EMBL" id="RUT05519.1"/>
    </source>
</evidence>
<dbReference type="Pfam" id="PF21088">
    <property type="entry name" value="MS_channel_1st"/>
    <property type="match status" value="1"/>
</dbReference>
<feature type="domain" description="Mechanosensitive ion channel MscS" evidence="8">
    <location>
        <begin position="148"/>
        <end position="214"/>
    </location>
</feature>
<sequence length="322" mass="36398">MIAGLIGENVIYKRLKNFVAKRQIPGSEIIIHSLHRMTLLWFVLAGCYGAILAYPYFTPDVNGALQKIITIAFLYSVTVVFARLSSGFVTIYIRRSQLVSASLFANIAKTAVLILGTLILLQTVGVQITPIITTLGISGLAVGLALKDTLENFFSGFYLIFSKQIRTGDYLKLDGGHEGYVTDITWRNTTIQELTNNVIIVPNSKLASAIFTNCHLPVKEISLTVNVGVDYESDLDYVEDVTIDVAKEVMQEVAPELINSEPFIRYQKFADFSIDFTVYIRVNEFFDQRIARHIFIKKLHKRYQQEGIRIPYPTHELYLQKD</sequence>
<evidence type="ECO:0000259" key="10">
    <source>
        <dbReference type="Pfam" id="PF21088"/>
    </source>
</evidence>
<keyword evidence="12" id="KW-1185">Reference proteome</keyword>
<evidence type="ECO:0000256" key="7">
    <source>
        <dbReference type="SAM" id="Phobius"/>
    </source>
</evidence>
<feature type="domain" description="Mechanosensitive ion channel MscS C-terminal" evidence="9">
    <location>
        <begin position="224"/>
        <end position="310"/>
    </location>
</feature>
<evidence type="ECO:0000256" key="3">
    <source>
        <dbReference type="ARBA" id="ARBA00022475"/>
    </source>
</evidence>
<protein>
    <submittedName>
        <fullName evidence="11">Mechanosensitive ion channel protein</fullName>
    </submittedName>
</protein>
<dbReference type="InterPro" id="IPR023408">
    <property type="entry name" value="MscS_beta-dom_sf"/>
</dbReference>
<dbReference type="InterPro" id="IPR011014">
    <property type="entry name" value="MscS_channel_TM-2"/>
</dbReference>
<organism evidence="11 12">
    <name type="scientific">Dulcicalothrix desertica PCC 7102</name>
    <dbReference type="NCBI Taxonomy" id="232991"/>
    <lineage>
        <taxon>Bacteria</taxon>
        <taxon>Bacillati</taxon>
        <taxon>Cyanobacteriota</taxon>
        <taxon>Cyanophyceae</taxon>
        <taxon>Nostocales</taxon>
        <taxon>Calotrichaceae</taxon>
        <taxon>Dulcicalothrix</taxon>
    </lineage>
</organism>
<proteinExistence type="inferred from homology"/>
<evidence type="ECO:0000256" key="2">
    <source>
        <dbReference type="ARBA" id="ARBA00008017"/>
    </source>
</evidence>
<reference evidence="11" key="2">
    <citation type="journal article" date="2019" name="Genome Biol. Evol.">
        <title>Day and night: Metabolic profiles and evolutionary relationships of six axenic non-marine cyanobacteria.</title>
        <authorList>
            <person name="Will S.E."/>
            <person name="Henke P."/>
            <person name="Boedeker C."/>
            <person name="Huang S."/>
            <person name="Brinkmann H."/>
            <person name="Rohde M."/>
            <person name="Jarek M."/>
            <person name="Friedl T."/>
            <person name="Seufert S."/>
            <person name="Schumacher M."/>
            <person name="Overmann J."/>
            <person name="Neumann-Schaal M."/>
            <person name="Petersen J."/>
        </authorList>
    </citation>
    <scope>NUCLEOTIDE SEQUENCE [LARGE SCALE GENOMIC DNA]</scope>
    <source>
        <strain evidence="11">PCC 7102</strain>
    </source>
</reference>
<dbReference type="Pfam" id="PF21082">
    <property type="entry name" value="MS_channel_3rd"/>
    <property type="match status" value="1"/>
</dbReference>
<comment type="similarity">
    <text evidence="2">Belongs to the MscS (TC 1.A.23) family.</text>
</comment>
<dbReference type="GO" id="GO:0055085">
    <property type="term" value="P:transmembrane transport"/>
    <property type="evidence" value="ECO:0007669"/>
    <property type="project" value="InterPro"/>
</dbReference>
<dbReference type="Gene3D" id="1.10.287.1260">
    <property type="match status" value="1"/>
</dbReference>
<evidence type="ECO:0000256" key="6">
    <source>
        <dbReference type="ARBA" id="ARBA00023136"/>
    </source>
</evidence>